<evidence type="ECO:0000313" key="1">
    <source>
        <dbReference type="EMBL" id="AVM01825.1"/>
    </source>
</evidence>
<dbReference type="EMBL" id="CP027433">
    <property type="protein sequence ID" value="AVM01825.1"/>
    <property type="molecule type" value="Genomic_DNA"/>
</dbReference>
<gene>
    <name evidence="1" type="ORF">C6V83_17740</name>
</gene>
<reference evidence="1 2" key="1">
    <citation type="submission" date="2018-03" db="EMBL/GenBank/DDBJ databases">
        <title>Characteristics and genome of n-alkane degrading marine bacteria Gordonia iterans isolated from crude oil contaminated in Tae-an, South Korea.</title>
        <authorList>
            <person name="Lee S.-S."/>
            <person name="Kim H."/>
        </authorList>
    </citation>
    <scope>NUCLEOTIDE SEQUENCE [LARGE SCALE GENOMIC DNA]</scope>
    <source>
        <strain evidence="1 2">Co17</strain>
    </source>
</reference>
<name>A0A2S0KJG4_9ACTN</name>
<accession>A0A2S0KJG4</accession>
<protein>
    <submittedName>
        <fullName evidence="1">Uncharacterized protein</fullName>
    </submittedName>
</protein>
<dbReference type="Proteomes" id="UP000239814">
    <property type="component" value="Chromosome"/>
</dbReference>
<dbReference type="KEGG" id="git:C6V83_17740"/>
<sequence>MLVVVALTGATACGNDDEPARPGVALPDDFPEAQVPLVDGAIQSAERRDDGSWSVTVQAPAGAGDAYDDAVKKLTEAGYVESSRIETGREKGVMMQKEDDGATYWVTVGITAAAQGSRNTVLYTVTRT</sequence>
<organism evidence="1 2">
    <name type="scientific">Gordonia iterans</name>
    <dbReference type="NCBI Taxonomy" id="1004901"/>
    <lineage>
        <taxon>Bacteria</taxon>
        <taxon>Bacillati</taxon>
        <taxon>Actinomycetota</taxon>
        <taxon>Actinomycetes</taxon>
        <taxon>Mycobacteriales</taxon>
        <taxon>Gordoniaceae</taxon>
        <taxon>Gordonia</taxon>
    </lineage>
</organism>
<proteinExistence type="predicted"/>
<dbReference type="AlphaFoldDB" id="A0A2S0KJG4"/>
<keyword evidence="2" id="KW-1185">Reference proteome</keyword>
<evidence type="ECO:0000313" key="2">
    <source>
        <dbReference type="Proteomes" id="UP000239814"/>
    </source>
</evidence>